<dbReference type="Pfam" id="PF00572">
    <property type="entry name" value="Ribosomal_L13"/>
    <property type="match status" value="1"/>
</dbReference>
<dbReference type="PATRIC" id="fig|1618481.3.peg.356"/>
<keyword evidence="2 4" id="KW-0689">Ribosomal protein</keyword>
<comment type="caution">
    <text evidence="5">The sequence shown here is derived from an EMBL/GenBank/DDBJ whole genome shotgun (WGS) entry which is preliminary data.</text>
</comment>
<protein>
    <recommendedName>
        <fullName evidence="4">Large ribosomal subunit protein uL13</fullName>
    </recommendedName>
</protein>
<dbReference type="GO" id="GO:0003735">
    <property type="term" value="F:structural constituent of ribosome"/>
    <property type="evidence" value="ECO:0007669"/>
    <property type="project" value="InterPro"/>
</dbReference>
<dbReference type="SUPFAM" id="SSF52161">
    <property type="entry name" value="Ribosomal protein L13"/>
    <property type="match status" value="1"/>
</dbReference>
<dbReference type="STRING" id="1618481.US54_C0012G0031"/>
<dbReference type="EMBL" id="LBTJ01000012">
    <property type="protein sequence ID" value="KKQ38334.1"/>
    <property type="molecule type" value="Genomic_DNA"/>
</dbReference>
<gene>
    <name evidence="4" type="primary">rplM</name>
    <name evidence="5" type="ORF">US54_C0012G0031</name>
</gene>
<accession>A0A0G0JN99</accession>
<dbReference type="GO" id="GO:0017148">
    <property type="term" value="P:negative regulation of translation"/>
    <property type="evidence" value="ECO:0007669"/>
    <property type="project" value="TreeGrafter"/>
</dbReference>
<proteinExistence type="inferred from homology"/>
<dbReference type="GO" id="GO:0005840">
    <property type="term" value="C:ribosome"/>
    <property type="evidence" value="ECO:0007669"/>
    <property type="project" value="UniProtKB-KW"/>
</dbReference>
<dbReference type="PANTHER" id="PTHR11545:SF2">
    <property type="entry name" value="LARGE RIBOSOMAL SUBUNIT PROTEIN UL13M"/>
    <property type="match status" value="1"/>
</dbReference>
<organism evidence="5 6">
    <name type="scientific">Candidatus Roizmanbacteria bacterium GW2011_GWA2_37_7</name>
    <dbReference type="NCBI Taxonomy" id="1618481"/>
    <lineage>
        <taxon>Bacteria</taxon>
        <taxon>Candidatus Roizmaniibacteriota</taxon>
    </lineage>
</organism>
<evidence type="ECO:0000256" key="3">
    <source>
        <dbReference type="ARBA" id="ARBA00023274"/>
    </source>
</evidence>
<dbReference type="HAMAP" id="MF_01366">
    <property type="entry name" value="Ribosomal_uL13"/>
    <property type="match status" value="1"/>
</dbReference>
<evidence type="ECO:0000313" key="5">
    <source>
        <dbReference type="EMBL" id="KKQ38334.1"/>
    </source>
</evidence>
<comment type="subunit">
    <text evidence="4">Part of the 50S ribosomal subunit.</text>
</comment>
<dbReference type="InterPro" id="IPR005822">
    <property type="entry name" value="Ribosomal_uL13"/>
</dbReference>
<comment type="similarity">
    <text evidence="1 4">Belongs to the universal ribosomal protein uL13 family.</text>
</comment>
<keyword evidence="3 4" id="KW-0687">Ribonucleoprotein</keyword>
<evidence type="ECO:0000256" key="1">
    <source>
        <dbReference type="ARBA" id="ARBA00006227"/>
    </source>
</evidence>
<reference evidence="5 6" key="1">
    <citation type="journal article" date="2015" name="Nature">
        <title>rRNA introns, odd ribosomes, and small enigmatic genomes across a large radiation of phyla.</title>
        <authorList>
            <person name="Brown C.T."/>
            <person name="Hug L.A."/>
            <person name="Thomas B.C."/>
            <person name="Sharon I."/>
            <person name="Castelle C.J."/>
            <person name="Singh A."/>
            <person name="Wilkins M.J."/>
            <person name="Williams K.H."/>
            <person name="Banfield J.F."/>
        </authorList>
    </citation>
    <scope>NUCLEOTIDE SEQUENCE [LARGE SCALE GENOMIC DNA]</scope>
</reference>
<dbReference type="InterPro" id="IPR036899">
    <property type="entry name" value="Ribosomal_uL13_sf"/>
</dbReference>
<dbReference type="AlphaFoldDB" id="A0A0G0JN99"/>
<dbReference type="Gene3D" id="3.90.1180.10">
    <property type="entry name" value="Ribosomal protein L13"/>
    <property type="match status" value="1"/>
</dbReference>
<evidence type="ECO:0000256" key="2">
    <source>
        <dbReference type="ARBA" id="ARBA00022980"/>
    </source>
</evidence>
<evidence type="ECO:0000313" key="6">
    <source>
        <dbReference type="Proteomes" id="UP000034471"/>
    </source>
</evidence>
<dbReference type="GO" id="GO:0003729">
    <property type="term" value="F:mRNA binding"/>
    <property type="evidence" value="ECO:0007669"/>
    <property type="project" value="TreeGrafter"/>
</dbReference>
<dbReference type="GO" id="GO:1990904">
    <property type="term" value="C:ribonucleoprotein complex"/>
    <property type="evidence" value="ECO:0007669"/>
    <property type="project" value="UniProtKB-KW"/>
</dbReference>
<comment type="function">
    <text evidence="4">This protein is one of the early assembly proteins of the 50S ribosomal subunit, although it is not seen to bind rRNA by itself. It is important during the early stages of 50S assembly.</text>
</comment>
<sequence>MTNITQTTRSIKASEIKRNWHIFDAKNMVLGRTATQIAKLLQGKHKRDYVPYLDCGDHVVVINAAAVQLTGSKSSQKQYDSYSGYPGGRSVKTYEELMKQSPEKVIRAAVSGMLPKNKHRDPRLARLFVFNDERHPYAHKFTKTTI</sequence>
<dbReference type="PANTHER" id="PTHR11545">
    <property type="entry name" value="RIBOSOMAL PROTEIN L13"/>
    <property type="match status" value="1"/>
</dbReference>
<dbReference type="CDD" id="cd00392">
    <property type="entry name" value="Ribosomal_L13"/>
    <property type="match status" value="1"/>
</dbReference>
<name>A0A0G0JN99_9BACT</name>
<evidence type="ECO:0000256" key="4">
    <source>
        <dbReference type="HAMAP-Rule" id="MF_01366"/>
    </source>
</evidence>
<dbReference type="InterPro" id="IPR005823">
    <property type="entry name" value="Ribosomal_uL13_bac-type"/>
</dbReference>
<dbReference type="GO" id="GO:0006412">
    <property type="term" value="P:translation"/>
    <property type="evidence" value="ECO:0007669"/>
    <property type="project" value="UniProtKB-UniRule"/>
</dbReference>
<dbReference type="Proteomes" id="UP000034471">
    <property type="component" value="Unassembled WGS sequence"/>
</dbReference>
<dbReference type="PIRSF" id="PIRSF002181">
    <property type="entry name" value="Ribosomal_L13"/>
    <property type="match status" value="1"/>
</dbReference>
<dbReference type="NCBIfam" id="TIGR01066">
    <property type="entry name" value="rplM_bact"/>
    <property type="match status" value="1"/>
</dbReference>